<reference evidence="2" key="1">
    <citation type="submission" date="2021-03" db="EMBL/GenBank/DDBJ databases">
        <title>novel species isolated from a fishpond in China.</title>
        <authorList>
            <person name="Lu H."/>
            <person name="Cai Z."/>
        </authorList>
    </citation>
    <scope>NUCLEOTIDE SEQUENCE</scope>
    <source>
        <strain evidence="2">JCM 30855</strain>
    </source>
</reference>
<dbReference type="EMBL" id="JAFKCV010000001">
    <property type="protein sequence ID" value="MBN7823932.1"/>
    <property type="molecule type" value="Genomic_DNA"/>
</dbReference>
<keyword evidence="3" id="KW-1185">Reference proteome</keyword>
<organism evidence="2 3">
    <name type="scientific">Bowmanella dokdonensis</name>
    <dbReference type="NCBI Taxonomy" id="751969"/>
    <lineage>
        <taxon>Bacteria</taxon>
        <taxon>Pseudomonadati</taxon>
        <taxon>Pseudomonadota</taxon>
        <taxon>Gammaproteobacteria</taxon>
        <taxon>Alteromonadales</taxon>
        <taxon>Alteromonadaceae</taxon>
        <taxon>Bowmanella</taxon>
    </lineage>
</organism>
<dbReference type="Proteomes" id="UP000664654">
    <property type="component" value="Unassembled WGS sequence"/>
</dbReference>
<proteinExistence type="predicted"/>
<evidence type="ECO:0000256" key="1">
    <source>
        <dbReference type="SAM" id="SignalP"/>
    </source>
</evidence>
<protein>
    <submittedName>
        <fullName evidence="2">DUF2141 domain-containing protein</fullName>
    </submittedName>
</protein>
<dbReference type="InterPro" id="IPR018673">
    <property type="entry name" value="DUF2141"/>
</dbReference>
<name>A0A939DKE4_9ALTE</name>
<feature type="chain" id="PRO_5036821350" evidence="1">
    <location>
        <begin position="23"/>
        <end position="147"/>
    </location>
</feature>
<keyword evidence="1" id="KW-0732">Signal</keyword>
<accession>A0A939DKE4</accession>
<dbReference type="Pfam" id="PF09912">
    <property type="entry name" value="DUF2141"/>
    <property type="match status" value="1"/>
</dbReference>
<sequence length="147" mass="15669">MKRTVSSVMVLSALLIPVIANGASVGSTTNSETSSLKIVVDGIRNSEGNVSVTLCMKGEAFPSGCSISAKGKAEQGRSKVIFDDLKNGEYAAALFHDENADGKLTFIQEGIAFSNNSNLEMGPPKFDPAKFTVKGETEIQVDIRYFN</sequence>
<gene>
    <name evidence="2" type="ORF">J0A66_01725</name>
</gene>
<feature type="signal peptide" evidence="1">
    <location>
        <begin position="1"/>
        <end position="22"/>
    </location>
</feature>
<dbReference type="AlphaFoldDB" id="A0A939DKE4"/>
<dbReference type="RefSeq" id="WP_206572035.1">
    <property type="nucleotide sequence ID" value="NZ_JAFKCV010000001.1"/>
</dbReference>
<evidence type="ECO:0000313" key="2">
    <source>
        <dbReference type="EMBL" id="MBN7823932.1"/>
    </source>
</evidence>
<evidence type="ECO:0000313" key="3">
    <source>
        <dbReference type="Proteomes" id="UP000664654"/>
    </source>
</evidence>
<comment type="caution">
    <text evidence="2">The sequence shown here is derived from an EMBL/GenBank/DDBJ whole genome shotgun (WGS) entry which is preliminary data.</text>
</comment>